<dbReference type="InterPro" id="IPR004365">
    <property type="entry name" value="NA-bd_OB_tRNA"/>
</dbReference>
<dbReference type="GO" id="GO:0003676">
    <property type="term" value="F:nucleic acid binding"/>
    <property type="evidence" value="ECO:0007669"/>
    <property type="project" value="InterPro"/>
</dbReference>
<comment type="catalytic activity">
    <reaction evidence="11">
        <text>tRNA(Asn) + L-asparagine + ATP = L-asparaginyl-tRNA(Asn) + AMP + diphosphate + H(+)</text>
        <dbReference type="Rhea" id="RHEA:11180"/>
        <dbReference type="Rhea" id="RHEA-COMP:9659"/>
        <dbReference type="Rhea" id="RHEA-COMP:9674"/>
        <dbReference type="ChEBI" id="CHEBI:15378"/>
        <dbReference type="ChEBI" id="CHEBI:30616"/>
        <dbReference type="ChEBI" id="CHEBI:33019"/>
        <dbReference type="ChEBI" id="CHEBI:58048"/>
        <dbReference type="ChEBI" id="CHEBI:78442"/>
        <dbReference type="ChEBI" id="CHEBI:78515"/>
        <dbReference type="ChEBI" id="CHEBI:456215"/>
        <dbReference type="EC" id="6.1.1.22"/>
    </reaction>
</comment>
<dbReference type="InterPro" id="IPR004522">
    <property type="entry name" value="Asn-tRNA-ligase"/>
</dbReference>
<dbReference type="AlphaFoldDB" id="A0A899GB83"/>
<evidence type="ECO:0000256" key="2">
    <source>
        <dbReference type="ARBA" id="ARBA00008226"/>
    </source>
</evidence>
<organism evidence="13 14">
    <name type="scientific">Pneumocystis wakefieldiae</name>
    <dbReference type="NCBI Taxonomy" id="38082"/>
    <lineage>
        <taxon>Eukaryota</taxon>
        <taxon>Fungi</taxon>
        <taxon>Dikarya</taxon>
        <taxon>Ascomycota</taxon>
        <taxon>Taphrinomycotina</taxon>
        <taxon>Pneumocystomycetes</taxon>
        <taxon>Pneumocystaceae</taxon>
        <taxon>Pneumocystis</taxon>
    </lineage>
</organism>
<protein>
    <recommendedName>
        <fullName evidence="3">asparagine--tRNA ligase</fullName>
        <ecNumber evidence="3">6.1.1.22</ecNumber>
    </recommendedName>
    <alternativeName>
        <fullName evidence="10">Asparaginyl-tRNA synthetase</fullName>
    </alternativeName>
</protein>
<keyword evidence="4" id="KW-0963">Cytoplasm</keyword>
<dbReference type="NCBIfam" id="TIGR00457">
    <property type="entry name" value="asnS"/>
    <property type="match status" value="1"/>
</dbReference>
<dbReference type="SUPFAM" id="SSF50249">
    <property type="entry name" value="Nucleic acid-binding proteins"/>
    <property type="match status" value="1"/>
</dbReference>
<dbReference type="SUPFAM" id="SSF55681">
    <property type="entry name" value="Class II aaRS and biotin synthetases"/>
    <property type="match status" value="1"/>
</dbReference>
<evidence type="ECO:0000259" key="12">
    <source>
        <dbReference type="PROSITE" id="PS50862"/>
    </source>
</evidence>
<dbReference type="Gene3D" id="2.40.50.140">
    <property type="entry name" value="Nucleic acid-binding proteins"/>
    <property type="match status" value="1"/>
</dbReference>
<dbReference type="InterPro" id="IPR012340">
    <property type="entry name" value="NA-bd_OB-fold"/>
</dbReference>
<keyword evidence="9" id="KW-0030">Aminoacyl-tRNA synthetase</keyword>
<evidence type="ECO:0000313" key="13">
    <source>
        <dbReference type="EMBL" id="QSL65837.1"/>
    </source>
</evidence>
<dbReference type="CDD" id="cd04323">
    <property type="entry name" value="AsnRS_cyto_like_N"/>
    <property type="match status" value="1"/>
</dbReference>
<evidence type="ECO:0000313" key="14">
    <source>
        <dbReference type="Proteomes" id="UP000663699"/>
    </source>
</evidence>
<dbReference type="InterPro" id="IPR004364">
    <property type="entry name" value="Aa-tRNA-synt_II"/>
</dbReference>
<dbReference type="PANTHER" id="PTHR22594">
    <property type="entry name" value="ASPARTYL/LYSYL-TRNA SYNTHETASE"/>
    <property type="match status" value="1"/>
</dbReference>
<dbReference type="EC" id="6.1.1.22" evidence="3"/>
<comment type="similarity">
    <text evidence="2">Belongs to the class-II aminoacyl-tRNA synthetase family.</text>
</comment>
<dbReference type="InterPro" id="IPR002312">
    <property type="entry name" value="Asp/Asn-tRNA-synth_IIb"/>
</dbReference>
<keyword evidence="7" id="KW-0067">ATP-binding</keyword>
<evidence type="ECO:0000256" key="3">
    <source>
        <dbReference type="ARBA" id="ARBA00012816"/>
    </source>
</evidence>
<feature type="domain" description="Aminoacyl-transfer RNA synthetases class-II family profile" evidence="12">
    <location>
        <begin position="269"/>
        <end position="564"/>
    </location>
</feature>
<evidence type="ECO:0000256" key="11">
    <source>
        <dbReference type="ARBA" id="ARBA00047844"/>
    </source>
</evidence>
<dbReference type="Gene3D" id="3.30.1910.20">
    <property type="entry name" value="asparaginyl-tRNA synthetase, N-terminal domain"/>
    <property type="match status" value="1"/>
</dbReference>
<dbReference type="Pfam" id="PF01336">
    <property type="entry name" value="tRNA_anti-codon"/>
    <property type="match status" value="1"/>
</dbReference>
<evidence type="ECO:0000256" key="5">
    <source>
        <dbReference type="ARBA" id="ARBA00022598"/>
    </source>
</evidence>
<evidence type="ECO:0000256" key="8">
    <source>
        <dbReference type="ARBA" id="ARBA00022917"/>
    </source>
</evidence>
<dbReference type="Pfam" id="PF00152">
    <property type="entry name" value="tRNA-synt_2"/>
    <property type="match status" value="1"/>
</dbReference>
<dbReference type="Gene3D" id="3.30.930.10">
    <property type="entry name" value="Bira Bifunctional Protein, Domain 2"/>
    <property type="match status" value="1"/>
</dbReference>
<dbReference type="InterPro" id="IPR006195">
    <property type="entry name" value="aa-tRNA-synth_II"/>
</dbReference>
<reference evidence="13" key="1">
    <citation type="submission" date="2020-06" db="EMBL/GenBank/DDBJ databases">
        <title>Genomes of multiple members of Pneumocystis genus reveal paths to human pathogen Pneumocystis jirovecii.</title>
        <authorList>
            <person name="Cisse O.H."/>
            <person name="Ma L."/>
            <person name="Dekker J."/>
            <person name="Khil P."/>
            <person name="Jo J."/>
            <person name="Brenchley J."/>
            <person name="Blair R."/>
            <person name="Pahar B."/>
            <person name="Chabe M."/>
            <person name="Van Rompay K.A."/>
            <person name="Keesler R."/>
            <person name="Sukura A."/>
            <person name="Hirsch V."/>
            <person name="Kutty G."/>
            <person name="Liu Y."/>
            <person name="Peng L."/>
            <person name="Chen J."/>
            <person name="Song J."/>
            <person name="Weissenbacher-Lang C."/>
            <person name="Xu J."/>
            <person name="Upham N.S."/>
            <person name="Stajich J.E."/>
            <person name="Cuomo C.A."/>
            <person name="Cushion M.T."/>
            <person name="Kovacs J.A."/>
        </authorList>
    </citation>
    <scope>NUCLEOTIDE SEQUENCE</scope>
    <source>
        <strain evidence="13">2A</strain>
    </source>
</reference>
<name>A0A899GB83_9ASCO</name>
<dbReference type="GO" id="GO:0004816">
    <property type="term" value="F:asparagine-tRNA ligase activity"/>
    <property type="evidence" value="ECO:0007669"/>
    <property type="project" value="UniProtKB-EC"/>
</dbReference>
<dbReference type="GO" id="GO:0005737">
    <property type="term" value="C:cytoplasm"/>
    <property type="evidence" value="ECO:0007669"/>
    <property type="project" value="UniProtKB-SubCell"/>
</dbReference>
<dbReference type="PRINTS" id="PR01042">
    <property type="entry name" value="TRNASYNTHASP"/>
</dbReference>
<dbReference type="GO" id="GO:0006421">
    <property type="term" value="P:asparaginyl-tRNA aminoacylation"/>
    <property type="evidence" value="ECO:0007669"/>
    <property type="project" value="InterPro"/>
</dbReference>
<dbReference type="CDD" id="cd00776">
    <property type="entry name" value="AsxRS_core"/>
    <property type="match status" value="1"/>
</dbReference>
<dbReference type="PROSITE" id="PS50862">
    <property type="entry name" value="AA_TRNA_LIGASE_II"/>
    <property type="match status" value="1"/>
</dbReference>
<dbReference type="PANTHER" id="PTHR22594:SF16">
    <property type="entry name" value="ASPARAGINE--TRNA LIGASE, CYTOPLASMIC"/>
    <property type="match status" value="1"/>
</dbReference>
<evidence type="ECO:0000256" key="7">
    <source>
        <dbReference type="ARBA" id="ARBA00022840"/>
    </source>
</evidence>
<dbReference type="OrthoDB" id="1931232at2759"/>
<evidence type="ECO:0000256" key="9">
    <source>
        <dbReference type="ARBA" id="ARBA00023146"/>
    </source>
</evidence>
<keyword evidence="14" id="KW-1185">Reference proteome</keyword>
<gene>
    <name evidence="13" type="ORF">MERGE_000115</name>
</gene>
<dbReference type="InterPro" id="IPR045864">
    <property type="entry name" value="aa-tRNA-synth_II/BPL/LPL"/>
</dbReference>
<dbReference type="GO" id="GO:0005524">
    <property type="term" value="F:ATP binding"/>
    <property type="evidence" value="ECO:0007669"/>
    <property type="project" value="UniProtKB-KW"/>
</dbReference>
<evidence type="ECO:0000256" key="4">
    <source>
        <dbReference type="ARBA" id="ARBA00022490"/>
    </source>
</evidence>
<dbReference type="Pfam" id="PF20917">
    <property type="entry name" value="AsnRS_N"/>
    <property type="match status" value="1"/>
</dbReference>
<dbReference type="Proteomes" id="UP000663699">
    <property type="component" value="Chromosome 8"/>
</dbReference>
<comment type="subcellular location">
    <subcellularLocation>
        <location evidence="1">Cytoplasm</location>
    </subcellularLocation>
</comment>
<keyword evidence="5" id="KW-0436">Ligase</keyword>
<keyword evidence="8" id="KW-0648">Protein biosynthesis</keyword>
<proteinExistence type="inferred from homology"/>
<keyword evidence="6" id="KW-0547">Nucleotide-binding</keyword>
<sequence>MAEKQGFEGRQDEPPLTGESGLRSVLYVDEIAGSDESGLGLPENPFRTAVRALEMGGDEGVLFIRRNIGEEYREITPTQLKKARKYLCILLKKRQRLEDALSHVKIQDEDASETERLREAEKIVIERDKCIDDAVKIRIRDSRRYRDAVVQVSGWVHRLRHQKELIFVVLRDGTGYIQCVLSGRIAQTYDSLTLTLETTLTVYGTIVSLPEGKTAPDNHELNVLYYEVVHKAPGGDLSFANKLNVESESQVVYDQRHLVIRGEVSSSVLKVRSHLLSAFRKVYQEMGFVEVSPPCLVQTQVEGGATLFDLNYYGEKAYLTQSSQLYLETCLPALGDVYCVQESFRAEASHTRRHLSEYSHLETELMFLTFDEFLDHIEHFFCLSLDVLLDNPLARSLIEYLNPCFEKPQRPFVRLKYEDAIKYCNEHNILNANGEPHVFGDDIAEASERRIVDEIQKPIFLTHFPASLKSFYMKRIPGNEELTESVDLLLPGIGEAVGGSMRITDYDELKKAFERENIDTGPYYWYLDLRRYGSCPHGGYGLGIERVLAWLTNRNTVKECCLYPRMFI</sequence>
<evidence type="ECO:0000256" key="1">
    <source>
        <dbReference type="ARBA" id="ARBA00004496"/>
    </source>
</evidence>
<accession>A0A899GB83</accession>
<evidence type="ECO:0000256" key="6">
    <source>
        <dbReference type="ARBA" id="ARBA00022741"/>
    </source>
</evidence>
<dbReference type="InterPro" id="IPR048952">
    <property type="entry name" value="AsnRS_N"/>
</dbReference>
<dbReference type="EMBL" id="CP054539">
    <property type="protein sequence ID" value="QSL65837.1"/>
    <property type="molecule type" value="Genomic_DNA"/>
</dbReference>
<evidence type="ECO:0000256" key="10">
    <source>
        <dbReference type="ARBA" id="ARBA00029886"/>
    </source>
</evidence>